<keyword evidence="5" id="KW-1185">Reference proteome</keyword>
<keyword evidence="3" id="KW-0813">Transport</keyword>
<dbReference type="InterPro" id="IPR006059">
    <property type="entry name" value="SBP"/>
</dbReference>
<dbReference type="PANTHER" id="PTHR43649">
    <property type="entry name" value="ARABINOSE-BINDING PROTEIN-RELATED"/>
    <property type="match status" value="1"/>
</dbReference>
<gene>
    <name evidence="4" type="ORF">ACFPP7_01970</name>
</gene>
<evidence type="ECO:0000256" key="1">
    <source>
        <dbReference type="ARBA" id="ARBA00004418"/>
    </source>
</evidence>
<proteinExistence type="inferred from homology"/>
<comment type="subcellular location">
    <subcellularLocation>
        <location evidence="1">Periplasm</location>
    </subcellularLocation>
</comment>
<name>A0ABW0QAI9_9BURK</name>
<dbReference type="Proteomes" id="UP001596084">
    <property type="component" value="Unassembled WGS sequence"/>
</dbReference>
<evidence type="ECO:0000313" key="4">
    <source>
        <dbReference type="EMBL" id="MFC5519684.1"/>
    </source>
</evidence>
<dbReference type="PANTHER" id="PTHR43649:SF29">
    <property type="entry name" value="OSMOPROTECTIVE COMPOUNDS-BINDING PROTEIN GGTB"/>
    <property type="match status" value="1"/>
</dbReference>
<sequence length="432" mass="46191">MSNSLSSYQLNRRNLLAASTAVLALPYMVVRAAAKPKITVISQWSAGSDGAAITALGKLFEQAGGDWTHNPVPGFTTAMMNKLRAQILAGDPPAASQLKGPEIAAWSKIAPTVNLDAIVAASGYEKVVVPELARLHKPAGHWIALPLQVYRMNTLWVSKKAMDKVGATALPKTWAEFNALAAKMKAAGIQPLINGGLPYDNAMIWETCLAGISPASYRKAIMELDDAALRGPEVLAAFQQARRLSEWMDPNVGNQHYSVYIPKFMAGDGGMLLTGGAVQGVFRAAGYQLSDYLVGPGPQDNGNQGFTLNADSFIFWKRKESEFLAGQELMAKVLMSKETQKTFSGITGSVPARTDIDLSDPAFTPQQRETAAAMAASMKTGQVVLSLAHNLAQPSQVTAAMIDVLTEFIHNKDITPKQGQDHLVAAVAGVRS</sequence>
<reference evidence="5" key="1">
    <citation type="journal article" date="2019" name="Int. J. Syst. Evol. Microbiol.">
        <title>The Global Catalogue of Microorganisms (GCM) 10K type strain sequencing project: providing services to taxonomists for standard genome sequencing and annotation.</title>
        <authorList>
            <consortium name="The Broad Institute Genomics Platform"/>
            <consortium name="The Broad Institute Genome Sequencing Center for Infectious Disease"/>
            <person name="Wu L."/>
            <person name="Ma J."/>
        </authorList>
    </citation>
    <scope>NUCLEOTIDE SEQUENCE [LARGE SCALE GENOMIC DNA]</scope>
    <source>
        <strain evidence="5">CGMCC 4.7277</strain>
    </source>
</reference>
<dbReference type="Pfam" id="PF13416">
    <property type="entry name" value="SBP_bac_8"/>
    <property type="match status" value="1"/>
</dbReference>
<evidence type="ECO:0000256" key="3">
    <source>
        <dbReference type="ARBA" id="ARBA00022448"/>
    </source>
</evidence>
<dbReference type="InterPro" id="IPR050490">
    <property type="entry name" value="Bact_solute-bd_prot1"/>
</dbReference>
<comment type="similarity">
    <text evidence="2">Belongs to the bacterial solute-binding protein 1 family.</text>
</comment>
<dbReference type="Gene3D" id="3.40.190.10">
    <property type="entry name" value="Periplasmic binding protein-like II"/>
    <property type="match status" value="2"/>
</dbReference>
<accession>A0ABW0QAI9</accession>
<dbReference type="SUPFAM" id="SSF53850">
    <property type="entry name" value="Periplasmic binding protein-like II"/>
    <property type="match status" value="1"/>
</dbReference>
<evidence type="ECO:0000256" key="2">
    <source>
        <dbReference type="ARBA" id="ARBA00008520"/>
    </source>
</evidence>
<protein>
    <submittedName>
        <fullName evidence="4">ABC transporter substrate-binding protein</fullName>
    </submittedName>
</protein>
<dbReference type="RefSeq" id="WP_068831890.1">
    <property type="nucleotide sequence ID" value="NZ_JBHSMX010000003.1"/>
</dbReference>
<dbReference type="EMBL" id="JBHSMX010000003">
    <property type="protein sequence ID" value="MFC5519684.1"/>
    <property type="molecule type" value="Genomic_DNA"/>
</dbReference>
<comment type="caution">
    <text evidence="4">The sequence shown here is derived from an EMBL/GenBank/DDBJ whole genome shotgun (WGS) entry which is preliminary data.</text>
</comment>
<evidence type="ECO:0000313" key="5">
    <source>
        <dbReference type="Proteomes" id="UP001596084"/>
    </source>
</evidence>
<organism evidence="4 5">
    <name type="scientific">Polaromonas jejuensis</name>
    <dbReference type="NCBI Taxonomy" id="457502"/>
    <lineage>
        <taxon>Bacteria</taxon>
        <taxon>Pseudomonadati</taxon>
        <taxon>Pseudomonadota</taxon>
        <taxon>Betaproteobacteria</taxon>
        <taxon>Burkholderiales</taxon>
        <taxon>Comamonadaceae</taxon>
        <taxon>Polaromonas</taxon>
    </lineage>
</organism>